<keyword evidence="3" id="KW-1185">Reference proteome</keyword>
<sequence length="111" mass="11652">MPTSMKPPITTDAARSKLLGAAPVLDSVDPEPDEDPPSPPETAVGVTTVVPDDAIEAEDLVGVVNEKLLLVVGVEKEKLLLVAEVKDPPDPPPELPNWHLPPAIQTSPASQ</sequence>
<dbReference type="AlphaFoldDB" id="A0A9Q9B055"/>
<evidence type="ECO:0000313" key="3">
    <source>
        <dbReference type="Proteomes" id="UP001056384"/>
    </source>
</evidence>
<accession>A0A9Q9B055</accession>
<proteinExistence type="predicted"/>
<feature type="region of interest" description="Disordered" evidence="1">
    <location>
        <begin position="85"/>
        <end position="111"/>
    </location>
</feature>
<name>A0A9Q9B055_9PEZI</name>
<feature type="region of interest" description="Disordered" evidence="1">
    <location>
        <begin position="21"/>
        <end position="44"/>
    </location>
</feature>
<evidence type="ECO:0000256" key="1">
    <source>
        <dbReference type="SAM" id="MobiDB-lite"/>
    </source>
</evidence>
<reference evidence="2" key="1">
    <citation type="submission" date="2022-06" db="EMBL/GenBank/DDBJ databases">
        <title>Complete genome sequences of two strains of the flax pathogen Septoria linicola.</title>
        <authorList>
            <person name="Lapalu N."/>
            <person name="Simon A."/>
            <person name="Demenou B."/>
            <person name="Paumier D."/>
            <person name="Guillot M.-P."/>
            <person name="Gout L."/>
            <person name="Valade R."/>
        </authorList>
    </citation>
    <scope>NUCLEOTIDE SEQUENCE</scope>
    <source>
        <strain evidence="2">SE15195</strain>
    </source>
</reference>
<protein>
    <submittedName>
        <fullName evidence="2">Uncharacterized protein</fullName>
    </submittedName>
</protein>
<evidence type="ECO:0000313" key="2">
    <source>
        <dbReference type="EMBL" id="USW55198.1"/>
    </source>
</evidence>
<gene>
    <name evidence="2" type="ORF">Slin15195_G085170</name>
</gene>
<dbReference type="Proteomes" id="UP001056384">
    <property type="component" value="Chromosome 7"/>
</dbReference>
<organism evidence="2 3">
    <name type="scientific">Septoria linicola</name>
    <dbReference type="NCBI Taxonomy" id="215465"/>
    <lineage>
        <taxon>Eukaryota</taxon>
        <taxon>Fungi</taxon>
        <taxon>Dikarya</taxon>
        <taxon>Ascomycota</taxon>
        <taxon>Pezizomycotina</taxon>
        <taxon>Dothideomycetes</taxon>
        <taxon>Dothideomycetidae</taxon>
        <taxon>Mycosphaerellales</taxon>
        <taxon>Mycosphaerellaceae</taxon>
        <taxon>Septoria</taxon>
    </lineage>
</organism>
<dbReference type="EMBL" id="CP099424">
    <property type="protein sequence ID" value="USW55198.1"/>
    <property type="molecule type" value="Genomic_DNA"/>
</dbReference>